<organism evidence="4 5">
    <name type="scientific">Mollisia scopiformis</name>
    <name type="common">Conifer needle endophyte fungus</name>
    <name type="synonym">Phialocephala scopiformis</name>
    <dbReference type="NCBI Taxonomy" id="149040"/>
    <lineage>
        <taxon>Eukaryota</taxon>
        <taxon>Fungi</taxon>
        <taxon>Dikarya</taxon>
        <taxon>Ascomycota</taxon>
        <taxon>Pezizomycotina</taxon>
        <taxon>Leotiomycetes</taxon>
        <taxon>Helotiales</taxon>
        <taxon>Mollisiaceae</taxon>
        <taxon>Mollisia</taxon>
    </lineage>
</organism>
<dbReference type="OrthoDB" id="5588096at2759"/>
<feature type="compositionally biased region" description="Polar residues" evidence="2">
    <location>
        <begin position="750"/>
        <end position="765"/>
    </location>
</feature>
<protein>
    <recommendedName>
        <fullName evidence="3">GIT Spa2 homology (SHD) domain-containing protein</fullName>
    </recommendedName>
</protein>
<dbReference type="Pfam" id="PF23742">
    <property type="entry name" value="VBS_C3G9"/>
    <property type="match status" value="1"/>
</dbReference>
<dbReference type="InterPro" id="IPR039892">
    <property type="entry name" value="Spa2/Sph1"/>
</dbReference>
<feature type="region of interest" description="Disordered" evidence="2">
    <location>
        <begin position="750"/>
        <end position="798"/>
    </location>
</feature>
<keyword evidence="5" id="KW-1185">Reference proteome</keyword>
<dbReference type="InterPro" id="IPR022018">
    <property type="entry name" value="GIT1_C"/>
</dbReference>
<dbReference type="SMART" id="SM00555">
    <property type="entry name" value="GIT"/>
    <property type="match status" value="2"/>
</dbReference>
<feature type="compositionally biased region" description="Polar residues" evidence="2">
    <location>
        <begin position="32"/>
        <end position="54"/>
    </location>
</feature>
<dbReference type="PANTHER" id="PTHR21601">
    <property type="entry name" value="SPA2 PROTEIN"/>
    <property type="match status" value="1"/>
</dbReference>
<dbReference type="KEGG" id="psco:LY89DRAFT_17003"/>
<dbReference type="PANTHER" id="PTHR21601:SF0">
    <property type="entry name" value="PROTEIN SPA2-RELATED"/>
    <property type="match status" value="1"/>
</dbReference>
<dbReference type="InterPro" id="IPR056439">
    <property type="entry name" value="VBS_C3G9"/>
</dbReference>
<sequence length="961" mass="105808">MNGRNGPLSPVSVGDSEWSGISKYQNRDTDSPFPNSRGQLASPPISSGSNSTMNGGFPPRGSSAGSPGGPSPPSSIARSSVGTGLYAQSESGRSRKDEQFEATLSEHYVALKRYLAASLRDEKGNPRPNRARDKLLRLSPVQFQELSTDVFDELLRRQQSGRRTPNGSAPEGGPPPFLLPKDSFHPKRNQARQKLSTLPPPRFRDLATDVFYELERRFPRFAAGDISRIGSPASVRGPPSRNGNGTPVNGMPPRMRRPSDASSIAGYSMRSESRNGPRPPMNGSALGIPPSPGIPPGDFGRPTPKTFQSNTIVPNKSTMVEDDETGGEDNDDDDGDAFGLEGAARNRESKKSSGGSETDKKLIDDYQSQVAELREKLDAMEDNLKQKDDELNNVLDGERNRASAANVEKKEWTDLRNRLENQLADAQNLNDTLQSEIDRMRASQANTERELRSQIEELRESAGKSTGLGADAELEQENEELRSELREQQRVTDEVRREAQEFLREMRMLSERSSQSYEREEELSNTVNKLEEEVKDWRNRYARTKTQLRSLRASSIGLQIQQDASKFTKDSGFTSPDGSVKDVHVTKFQISIDELLKIARTDDPARVIEFMKSVVVNVRRITQDIDDSPASSEELAQQQAKLKSRVSATANNLITASKNFASANGLSPVSLLDAAASHLTSAVVELVRTVKIRPTPAGELEDDDDGNLEPVDTTGFFPVRSPLPVQVQQQESNAPPFQGLRNIRISADSSMYSPVNSPRQSTLRPVSSGKESWAGRQRSMSRGAQNGNSFLNGNKNLPPTPMGVGFGIRTQDSDVEELKIYLEDQTALLVQNIQSLVSSIRSEAGITAIETQITAIADVIGTVVQETETSMTSNTALKSQSEPIVKKLSTLRQRILEAGQMGRAIANEGRDDDEGDRQWRSWNQSLPPIAFEIARETKELVLRVDIMDGDQNQSPRDDDFS</sequence>
<feature type="domain" description="GIT Spa2 homology (SHD)" evidence="3">
    <location>
        <begin position="191"/>
        <end position="221"/>
    </location>
</feature>
<dbReference type="InParanoid" id="A0A194XVX4"/>
<evidence type="ECO:0000256" key="2">
    <source>
        <dbReference type="SAM" id="MobiDB-lite"/>
    </source>
</evidence>
<dbReference type="RefSeq" id="XP_018078641.1">
    <property type="nucleotide sequence ID" value="XM_018205560.1"/>
</dbReference>
<feature type="compositionally biased region" description="Basic and acidic residues" evidence="2">
    <location>
        <begin position="344"/>
        <end position="364"/>
    </location>
</feature>
<feature type="compositionally biased region" description="Basic and acidic residues" evidence="2">
    <location>
        <begin position="119"/>
        <end position="136"/>
    </location>
</feature>
<feature type="region of interest" description="Disordered" evidence="2">
    <location>
        <begin position="159"/>
        <end position="202"/>
    </location>
</feature>
<evidence type="ECO:0000256" key="1">
    <source>
        <dbReference type="ARBA" id="ARBA00022737"/>
    </source>
</evidence>
<dbReference type="GO" id="GO:0005078">
    <property type="term" value="F:MAP-kinase scaffold activity"/>
    <property type="evidence" value="ECO:0007669"/>
    <property type="project" value="TreeGrafter"/>
</dbReference>
<dbReference type="Gene3D" id="1.10.287.2610">
    <property type="match status" value="1"/>
</dbReference>
<evidence type="ECO:0000259" key="3">
    <source>
        <dbReference type="SMART" id="SM00555"/>
    </source>
</evidence>
<reference evidence="4 5" key="1">
    <citation type="submission" date="2015-10" db="EMBL/GenBank/DDBJ databases">
        <title>Full genome of DAOMC 229536 Phialocephala scopiformis, a fungal endophyte of spruce producing the potent anti-insectan compound rugulosin.</title>
        <authorList>
            <consortium name="DOE Joint Genome Institute"/>
            <person name="Walker A.K."/>
            <person name="Frasz S.L."/>
            <person name="Seifert K.A."/>
            <person name="Miller J.D."/>
            <person name="Mondo S.J."/>
            <person name="Labutti K."/>
            <person name="Lipzen A."/>
            <person name="Dockter R."/>
            <person name="Kennedy M."/>
            <person name="Grigoriev I.V."/>
            <person name="Spatafora J.W."/>
        </authorList>
    </citation>
    <scope>NUCLEOTIDE SEQUENCE [LARGE SCALE GENOMIC DNA]</scope>
    <source>
        <strain evidence="4 5">CBS 120377</strain>
    </source>
</reference>
<feature type="compositionally biased region" description="Polar residues" evidence="2">
    <location>
        <begin position="305"/>
        <end position="318"/>
    </location>
</feature>
<keyword evidence="1" id="KW-0677">Repeat</keyword>
<dbReference type="AlphaFoldDB" id="A0A194XVX4"/>
<dbReference type="GeneID" id="28815286"/>
<name>A0A194XVX4_MOLSC</name>
<dbReference type="Pfam" id="PF12205">
    <property type="entry name" value="GIT1_C"/>
    <property type="match status" value="1"/>
</dbReference>
<feature type="compositionally biased region" description="Polar residues" evidence="2">
    <location>
        <begin position="778"/>
        <end position="797"/>
    </location>
</feature>
<proteinExistence type="predicted"/>
<feature type="region of interest" description="Disordered" evidence="2">
    <location>
        <begin position="117"/>
        <end position="136"/>
    </location>
</feature>
<evidence type="ECO:0000313" key="5">
    <source>
        <dbReference type="Proteomes" id="UP000070700"/>
    </source>
</evidence>
<accession>A0A194XVX4</accession>
<feature type="compositionally biased region" description="Low complexity" evidence="2">
    <location>
        <begin position="55"/>
        <end position="65"/>
    </location>
</feature>
<dbReference type="Proteomes" id="UP000070700">
    <property type="component" value="Unassembled WGS sequence"/>
</dbReference>
<dbReference type="InterPro" id="IPR013724">
    <property type="entry name" value="GIT_SHD"/>
</dbReference>
<feature type="region of interest" description="Disordered" evidence="2">
    <location>
        <begin position="227"/>
        <end position="365"/>
    </location>
</feature>
<dbReference type="Pfam" id="PF08518">
    <property type="entry name" value="GIT_SHD"/>
    <property type="match status" value="2"/>
</dbReference>
<feature type="domain" description="GIT Spa2 homology (SHD)" evidence="3">
    <location>
        <begin position="131"/>
        <end position="161"/>
    </location>
</feature>
<dbReference type="STRING" id="149040.A0A194XVX4"/>
<evidence type="ECO:0000313" key="4">
    <source>
        <dbReference type="EMBL" id="KUJ24286.1"/>
    </source>
</evidence>
<dbReference type="GO" id="GO:0005826">
    <property type="term" value="C:actomyosin contractile ring"/>
    <property type="evidence" value="ECO:0007669"/>
    <property type="project" value="TreeGrafter"/>
</dbReference>
<feature type="region of interest" description="Disordered" evidence="2">
    <location>
        <begin position="1"/>
        <end position="99"/>
    </location>
</feature>
<feature type="compositionally biased region" description="Acidic residues" evidence="2">
    <location>
        <begin position="320"/>
        <end position="336"/>
    </location>
</feature>
<dbReference type="GO" id="GO:1902716">
    <property type="term" value="C:cell cortex of growing cell tip"/>
    <property type="evidence" value="ECO:0007669"/>
    <property type="project" value="TreeGrafter"/>
</dbReference>
<gene>
    <name evidence="4" type="ORF">LY89DRAFT_17003</name>
</gene>
<dbReference type="EMBL" id="KQ947404">
    <property type="protein sequence ID" value="KUJ24286.1"/>
    <property type="molecule type" value="Genomic_DNA"/>
</dbReference>